<organism evidence="2 3">
    <name type="scientific">Pseudokineococcus basanitobsidens</name>
    <dbReference type="NCBI Taxonomy" id="1926649"/>
    <lineage>
        <taxon>Bacteria</taxon>
        <taxon>Bacillati</taxon>
        <taxon>Actinomycetota</taxon>
        <taxon>Actinomycetes</taxon>
        <taxon>Kineosporiales</taxon>
        <taxon>Kineosporiaceae</taxon>
        <taxon>Pseudokineococcus</taxon>
    </lineage>
</organism>
<accession>A0ABU8RNE2</accession>
<comment type="caution">
    <text evidence="2">The sequence shown here is derived from an EMBL/GenBank/DDBJ whole genome shotgun (WGS) entry which is preliminary data.</text>
</comment>
<keyword evidence="3" id="KW-1185">Reference proteome</keyword>
<reference evidence="2 3" key="1">
    <citation type="journal article" date="2017" name="Int. J. Syst. Evol. Microbiol.">
        <title>Pseudokineococcus basanitobsidens sp. nov., isolated from volcanic rock.</title>
        <authorList>
            <person name="Lee D.W."/>
            <person name="Park M.Y."/>
            <person name="Kim J.J."/>
            <person name="Kim B.S."/>
        </authorList>
    </citation>
    <scope>NUCLEOTIDE SEQUENCE [LARGE SCALE GENOMIC DNA]</scope>
    <source>
        <strain evidence="2 3">DSM 103726</strain>
    </source>
</reference>
<evidence type="ECO:0000256" key="1">
    <source>
        <dbReference type="SAM" id="Phobius"/>
    </source>
</evidence>
<keyword evidence="1" id="KW-0472">Membrane</keyword>
<sequence length="72" mass="7618">MLRRHPRATSFVLRFVAIIAALLLVDLLVPGLGFVVRLGVAFVASLVVGLLVDRWLGLGGGRDRANGPPGQS</sequence>
<proteinExistence type="predicted"/>
<feature type="transmembrane region" description="Helical" evidence="1">
    <location>
        <begin position="12"/>
        <end position="29"/>
    </location>
</feature>
<dbReference type="EMBL" id="JBBIAA010000026">
    <property type="protein sequence ID" value="MEJ5946590.1"/>
    <property type="molecule type" value="Genomic_DNA"/>
</dbReference>
<gene>
    <name evidence="2" type="ORF">WDZ17_14930</name>
</gene>
<keyword evidence="1" id="KW-0812">Transmembrane</keyword>
<dbReference type="Proteomes" id="UP001387100">
    <property type="component" value="Unassembled WGS sequence"/>
</dbReference>
<dbReference type="RefSeq" id="WP_339575971.1">
    <property type="nucleotide sequence ID" value="NZ_JBBIAA010000026.1"/>
</dbReference>
<name>A0ABU8RNE2_9ACTN</name>
<protein>
    <submittedName>
        <fullName evidence="2">Uncharacterized protein</fullName>
    </submittedName>
</protein>
<feature type="transmembrane region" description="Helical" evidence="1">
    <location>
        <begin position="35"/>
        <end position="56"/>
    </location>
</feature>
<evidence type="ECO:0000313" key="3">
    <source>
        <dbReference type="Proteomes" id="UP001387100"/>
    </source>
</evidence>
<keyword evidence="1" id="KW-1133">Transmembrane helix</keyword>
<evidence type="ECO:0000313" key="2">
    <source>
        <dbReference type="EMBL" id="MEJ5946590.1"/>
    </source>
</evidence>